<dbReference type="Pfam" id="PF00168">
    <property type="entry name" value="C2"/>
    <property type="match status" value="2"/>
</dbReference>
<dbReference type="CDD" id="cd04048">
    <property type="entry name" value="C2A_Copine"/>
    <property type="match status" value="1"/>
</dbReference>
<dbReference type="InterPro" id="IPR037768">
    <property type="entry name" value="C2B_Copine"/>
</dbReference>
<sequence>MAQCVTRVELHVSCRGLLDKDTVSKSDPLCALYIQDENGKWIEHERTEKVKNNLNPDFAKGITMDYYFEMVQKLKFAVYDVDNETSSLGDDDFLGAMECTLGQVGSKKIWLAIHPRNFGSHLTARPPVYAEELKGGNEIVQLTFRATNLDKKDFLGKSDPFLQVSKVKADGGTLLVHRTEVVKNNLSPSWKSFTIPLHTLCSGDYDATIRFGCYDWDEGDNDDLIGCVDVTLRQLIDTKDSGIDCFDYDDDGTHDFIGGTNATLRQLLETKQTGKGLDLVNPKKKQKKKGYVNSGVLYVSQCNITKVHTFLDYIMGGCQINFTVGIDFTASNGDPSHPQSLHYINPSEPNEYVKALVAVGEVCQDYDTDKFFPALGFGALIPPGMNVSHEFPLNFNFANPYCNGISEIVLAYQNCIRQVHLYGPTNVAPIINHVIRFAEQAAKESTASQYYVLLLLTDGVLTDMEDTKAAIIKASRLPMSVIIVGVGEADFKDMNELDADEGRLRCGHHYADRDIVQFVPYREFKNKSPALLAKHVLAEIPKQVQEYFSKRGLAPMPPKGPAPPSLGAL</sequence>
<dbReference type="InterPro" id="IPR010734">
    <property type="entry name" value="Copine_C"/>
</dbReference>
<dbReference type="PANTHER" id="PTHR10857:SF102">
    <property type="entry name" value="C2 DOMAIN-CONTAINING PROTEIN"/>
    <property type="match status" value="1"/>
</dbReference>
<dbReference type="Gene3D" id="3.40.50.410">
    <property type="entry name" value="von Willebrand factor, type A domain"/>
    <property type="match status" value="1"/>
</dbReference>
<keyword evidence="2" id="KW-0677">Repeat</keyword>
<feature type="domain" description="C2" evidence="3">
    <location>
        <begin position="122"/>
        <end position="246"/>
    </location>
</feature>
<dbReference type="InterPro" id="IPR000008">
    <property type="entry name" value="C2_dom"/>
</dbReference>
<accession>A0ABN8SKK6</accession>
<dbReference type="Proteomes" id="UP001159427">
    <property type="component" value="Unassembled WGS sequence"/>
</dbReference>
<evidence type="ECO:0000256" key="1">
    <source>
        <dbReference type="ARBA" id="ARBA00009048"/>
    </source>
</evidence>
<dbReference type="CDD" id="cd04047">
    <property type="entry name" value="C2B_Copine"/>
    <property type="match status" value="1"/>
</dbReference>
<dbReference type="Pfam" id="PF07002">
    <property type="entry name" value="Copine"/>
    <property type="match status" value="1"/>
</dbReference>
<dbReference type="SMART" id="SM00327">
    <property type="entry name" value="VWA"/>
    <property type="match status" value="1"/>
</dbReference>
<protein>
    <recommendedName>
        <fullName evidence="3">C2 domain-containing protein</fullName>
    </recommendedName>
</protein>
<dbReference type="InterPro" id="IPR045052">
    <property type="entry name" value="Copine"/>
</dbReference>
<dbReference type="PROSITE" id="PS50004">
    <property type="entry name" value="C2"/>
    <property type="match status" value="2"/>
</dbReference>
<gene>
    <name evidence="4" type="ORF">PEVE_00020824</name>
</gene>
<comment type="similarity">
    <text evidence="1">Belongs to the copine family.</text>
</comment>
<organism evidence="4 5">
    <name type="scientific">Porites evermanni</name>
    <dbReference type="NCBI Taxonomy" id="104178"/>
    <lineage>
        <taxon>Eukaryota</taxon>
        <taxon>Metazoa</taxon>
        <taxon>Cnidaria</taxon>
        <taxon>Anthozoa</taxon>
        <taxon>Hexacorallia</taxon>
        <taxon>Scleractinia</taxon>
        <taxon>Fungiina</taxon>
        <taxon>Poritidae</taxon>
        <taxon>Porites</taxon>
    </lineage>
</organism>
<dbReference type="InterPro" id="IPR035892">
    <property type="entry name" value="C2_domain_sf"/>
</dbReference>
<evidence type="ECO:0000313" key="5">
    <source>
        <dbReference type="Proteomes" id="UP001159427"/>
    </source>
</evidence>
<evidence type="ECO:0000313" key="4">
    <source>
        <dbReference type="EMBL" id="CAH3190771.1"/>
    </source>
</evidence>
<keyword evidence="5" id="KW-1185">Reference proteome</keyword>
<dbReference type="SUPFAM" id="SSF53300">
    <property type="entry name" value="vWA-like"/>
    <property type="match status" value="1"/>
</dbReference>
<evidence type="ECO:0000259" key="3">
    <source>
        <dbReference type="PROSITE" id="PS50004"/>
    </source>
</evidence>
<dbReference type="PANTHER" id="PTHR10857">
    <property type="entry name" value="COPINE"/>
    <property type="match status" value="1"/>
</dbReference>
<dbReference type="InterPro" id="IPR036465">
    <property type="entry name" value="vWFA_dom_sf"/>
</dbReference>
<name>A0ABN8SKK6_9CNID</name>
<reference evidence="4 5" key="1">
    <citation type="submission" date="2022-05" db="EMBL/GenBank/DDBJ databases">
        <authorList>
            <consortium name="Genoscope - CEA"/>
            <person name="William W."/>
        </authorList>
    </citation>
    <scope>NUCLEOTIDE SEQUENCE [LARGE SCALE GENOMIC DNA]</scope>
</reference>
<comment type="caution">
    <text evidence="4">The sequence shown here is derived from an EMBL/GenBank/DDBJ whole genome shotgun (WGS) entry which is preliminary data.</text>
</comment>
<proteinExistence type="inferred from homology"/>
<dbReference type="InterPro" id="IPR002035">
    <property type="entry name" value="VWF_A"/>
</dbReference>
<dbReference type="Gene3D" id="2.60.40.150">
    <property type="entry name" value="C2 domain"/>
    <property type="match status" value="2"/>
</dbReference>
<evidence type="ECO:0000256" key="2">
    <source>
        <dbReference type="ARBA" id="ARBA00022737"/>
    </source>
</evidence>
<dbReference type="SUPFAM" id="SSF49562">
    <property type="entry name" value="C2 domain (Calcium/lipid-binding domain, CaLB)"/>
    <property type="match status" value="2"/>
</dbReference>
<dbReference type="SMART" id="SM00239">
    <property type="entry name" value="C2"/>
    <property type="match status" value="2"/>
</dbReference>
<dbReference type="EMBL" id="CALNXI010002793">
    <property type="protein sequence ID" value="CAH3190771.1"/>
    <property type="molecule type" value="Genomic_DNA"/>
</dbReference>
<feature type="domain" description="C2" evidence="3">
    <location>
        <begin position="1"/>
        <end position="114"/>
    </location>
</feature>